<organism evidence="2 3">
    <name type="scientific">Ilumatobacter coccineus</name>
    <dbReference type="NCBI Taxonomy" id="467094"/>
    <lineage>
        <taxon>Bacteria</taxon>
        <taxon>Bacillati</taxon>
        <taxon>Actinomycetota</taxon>
        <taxon>Acidimicrobiia</taxon>
        <taxon>Acidimicrobiales</taxon>
        <taxon>Ilumatobacteraceae</taxon>
        <taxon>Ilumatobacter</taxon>
    </lineage>
</organism>
<evidence type="ECO:0000256" key="1">
    <source>
        <dbReference type="SAM" id="Phobius"/>
    </source>
</evidence>
<keyword evidence="1" id="KW-0812">Transmembrane</keyword>
<gene>
    <name evidence="2" type="ORF">CSA55_04900</name>
</gene>
<evidence type="ECO:0000313" key="2">
    <source>
        <dbReference type="EMBL" id="PIE31765.1"/>
    </source>
</evidence>
<sequence length="138" mass="14661">MTTGELAMVIVGVLGVIAFAALVVALVRVLDTLNAVRGEIATLRADTDDLLRDMQATTDAARGAVDEARDDLERFDRVLGSAEAISSAASRRSVKVARIALSTPIIKAVGLASGVRRTASQLRRRPAHLELDDPEART</sequence>
<feature type="transmembrane region" description="Helical" evidence="1">
    <location>
        <begin position="6"/>
        <end position="27"/>
    </location>
</feature>
<proteinExistence type="predicted"/>
<reference evidence="2 3" key="1">
    <citation type="submission" date="2017-10" db="EMBL/GenBank/DDBJ databases">
        <title>Novel microbial diversity and functional potential in the marine mammal oral microbiome.</title>
        <authorList>
            <person name="Dudek N.K."/>
            <person name="Sun C.L."/>
            <person name="Burstein D."/>
            <person name="Kantor R.S."/>
            <person name="Aliaga Goltsman D.S."/>
            <person name="Bik E.M."/>
            <person name="Thomas B.C."/>
            <person name="Banfield J.F."/>
            <person name="Relman D.A."/>
        </authorList>
    </citation>
    <scope>NUCLEOTIDE SEQUENCE [LARGE SCALE GENOMIC DNA]</scope>
    <source>
        <strain evidence="2">DOLJORAL78_61_10</strain>
    </source>
</reference>
<evidence type="ECO:0000313" key="3">
    <source>
        <dbReference type="Proteomes" id="UP000230914"/>
    </source>
</evidence>
<dbReference type="AlphaFoldDB" id="A0A2G6K814"/>
<keyword evidence="1" id="KW-1133">Transmembrane helix</keyword>
<comment type="caution">
    <text evidence="2">The sequence shown here is derived from an EMBL/GenBank/DDBJ whole genome shotgun (WGS) entry which is preliminary data.</text>
</comment>
<accession>A0A2G6K814</accession>
<evidence type="ECO:0008006" key="4">
    <source>
        <dbReference type="Google" id="ProtNLM"/>
    </source>
</evidence>
<protein>
    <recommendedName>
        <fullName evidence="4">DUF948 domain-containing protein</fullName>
    </recommendedName>
</protein>
<dbReference type="Proteomes" id="UP000230914">
    <property type="component" value="Unassembled WGS sequence"/>
</dbReference>
<name>A0A2G6K814_9ACTN</name>
<keyword evidence="1" id="KW-0472">Membrane</keyword>
<dbReference type="EMBL" id="PDSL01000066">
    <property type="protein sequence ID" value="PIE31765.1"/>
    <property type="molecule type" value="Genomic_DNA"/>
</dbReference>